<sequence>MGRRLKDSDRASIVDRLKNRGLMLLLFETPTGFAVFRFSEVNFHLPNVMEKVWVDFADAGQASLIVWLKEFRTFEDKASAINVTGVNEELASMITRWLLPEMKLAVGKHEYKRIIESKLVMWGIQHQMHKLVRKEKAEVAKEDRLPMSQGLKTFLRSYGFDVKPEMVNEQIVRTAKALYECDAIEDNFSTFLRDASRQLKKISGFNCKNWGFLKLATALMVIFCPEEGDDFRKALSEDELKKLEVDAPKYYDILSWALSMRAYNRIRYAYRVRIEKKILLESLIKKAKEACEAEQAQACEKGKVHGESEQIPQEHVMFANLCRMISSVISASNPPFVNVVRSHHKRSWDSAFEPIGLNKPTFCEGLSLGETGGTRIARISGAQPSTSNAIVPYKPFPHAVLLNSCAENQSQNIDDDNMDGNLGISTLPPPLTESEELALPDRSSFAGSCQWLQWFASKFAW</sequence>
<evidence type="ECO:0000313" key="2">
    <source>
        <dbReference type="EMBL" id="CAL4968997.1"/>
    </source>
</evidence>
<gene>
    <name evidence="2" type="ORF">URODEC1_LOCUS49371</name>
</gene>
<protein>
    <recommendedName>
        <fullName evidence="1">Nucleolar protein 58/56 N-terminal domain-containing protein</fullName>
    </recommendedName>
</protein>
<feature type="domain" description="Nucleolar protein 58/56 N-terminal" evidence="1">
    <location>
        <begin position="24"/>
        <end position="82"/>
    </location>
</feature>
<keyword evidence="3" id="KW-1185">Reference proteome</keyword>
<dbReference type="InterPro" id="IPR012974">
    <property type="entry name" value="NOP58/56_N"/>
</dbReference>
<accession>A0ABC8ZXV7</accession>
<dbReference type="AlphaFoldDB" id="A0ABC8ZXV7"/>
<dbReference type="Proteomes" id="UP001497457">
    <property type="component" value="Chromosome 2b"/>
</dbReference>
<organism evidence="2 3">
    <name type="scientific">Urochloa decumbens</name>
    <dbReference type="NCBI Taxonomy" id="240449"/>
    <lineage>
        <taxon>Eukaryota</taxon>
        <taxon>Viridiplantae</taxon>
        <taxon>Streptophyta</taxon>
        <taxon>Embryophyta</taxon>
        <taxon>Tracheophyta</taxon>
        <taxon>Spermatophyta</taxon>
        <taxon>Magnoliopsida</taxon>
        <taxon>Liliopsida</taxon>
        <taxon>Poales</taxon>
        <taxon>Poaceae</taxon>
        <taxon>PACMAD clade</taxon>
        <taxon>Panicoideae</taxon>
        <taxon>Panicodae</taxon>
        <taxon>Paniceae</taxon>
        <taxon>Melinidinae</taxon>
        <taxon>Urochloa</taxon>
    </lineage>
</organism>
<dbReference type="PANTHER" id="PTHR10894:SF24">
    <property type="entry name" value="OS02G0511800 PROTEIN"/>
    <property type="match status" value="1"/>
</dbReference>
<reference evidence="2" key="1">
    <citation type="submission" date="2024-10" db="EMBL/GenBank/DDBJ databases">
        <authorList>
            <person name="Ryan C."/>
        </authorList>
    </citation>
    <scope>NUCLEOTIDE SEQUENCE [LARGE SCALE GENOMIC DNA]</scope>
</reference>
<name>A0ABC8ZXV7_9POAL</name>
<dbReference type="PANTHER" id="PTHR10894">
    <property type="entry name" value="NUCLEOLAR PROTEIN 5 NUCLEOLAR PROTEIN NOP5 NOP58"/>
    <property type="match status" value="1"/>
</dbReference>
<dbReference type="EMBL" id="OZ075112">
    <property type="protein sequence ID" value="CAL4968997.1"/>
    <property type="molecule type" value="Genomic_DNA"/>
</dbReference>
<evidence type="ECO:0000259" key="1">
    <source>
        <dbReference type="Pfam" id="PF08156"/>
    </source>
</evidence>
<proteinExistence type="predicted"/>
<dbReference type="InterPro" id="IPR045056">
    <property type="entry name" value="Nop56/Nop58"/>
</dbReference>
<dbReference type="Pfam" id="PF08156">
    <property type="entry name" value="NOP5NT"/>
    <property type="match status" value="1"/>
</dbReference>
<evidence type="ECO:0000313" key="3">
    <source>
        <dbReference type="Proteomes" id="UP001497457"/>
    </source>
</evidence>